<accession>A0A2G9QDA6</accession>
<dbReference type="AlphaFoldDB" id="A0A2G9QDA6"/>
<feature type="non-terminal residue" evidence="3">
    <location>
        <position position="320"/>
    </location>
</feature>
<evidence type="ECO:0000313" key="4">
    <source>
        <dbReference type="Proteomes" id="UP000228934"/>
    </source>
</evidence>
<protein>
    <submittedName>
        <fullName evidence="3">Uncharacterized protein</fullName>
    </submittedName>
</protein>
<keyword evidence="4" id="KW-1185">Reference proteome</keyword>
<feature type="compositionally biased region" description="Low complexity" evidence="1">
    <location>
        <begin position="51"/>
        <end position="60"/>
    </location>
</feature>
<reference evidence="3" key="2">
    <citation type="submission" date="2017-08" db="EMBL/GenBank/DDBJ databases">
        <title>Assembly of the North American Bullfrog Genome.</title>
        <authorList>
            <person name="Warren R.L."/>
            <person name="Vandervalk B.P."/>
            <person name="Kucuk E."/>
            <person name="Birol I."/>
            <person name="Helbing C."/>
            <person name="Pandoh P."/>
            <person name="Behsaz B."/>
            <person name="Mohamadi H."/>
            <person name="Chu J."/>
            <person name="Jackman S."/>
            <person name="Hammond S.A."/>
            <person name="Veldhoen N."/>
            <person name="Kirk H."/>
            <person name="Zhao Y."/>
            <person name="Coope R."/>
            <person name="Pleasance S."/>
            <person name="Moore R."/>
            <person name="Holt R."/>
        </authorList>
    </citation>
    <scope>NUCLEOTIDE SEQUENCE</scope>
    <source>
        <strain evidence="3">Bruno</strain>
        <tissue evidence="3">Liver</tissue>
    </source>
</reference>
<feature type="region of interest" description="Disordered" evidence="1">
    <location>
        <begin position="165"/>
        <end position="237"/>
    </location>
</feature>
<feature type="region of interest" description="Disordered" evidence="1">
    <location>
        <begin position="29"/>
        <end position="145"/>
    </location>
</feature>
<dbReference type="Proteomes" id="UP000228934">
    <property type="component" value="Unassembled WGS sequence"/>
</dbReference>
<feature type="compositionally biased region" description="Low complexity" evidence="1">
    <location>
        <begin position="174"/>
        <end position="205"/>
    </location>
</feature>
<name>A0A2G9QDA6_AQUCT</name>
<dbReference type="EMBL" id="KZ059720">
    <property type="protein sequence ID" value="PIO13583.1"/>
    <property type="molecule type" value="Genomic_DNA"/>
</dbReference>
<evidence type="ECO:0000313" key="2">
    <source>
        <dbReference type="EMBL" id="PIO13583.1"/>
    </source>
</evidence>
<evidence type="ECO:0000256" key="1">
    <source>
        <dbReference type="SAM" id="MobiDB-lite"/>
    </source>
</evidence>
<gene>
    <name evidence="3" type="ORF">AB205_0111760</name>
    <name evidence="2" type="ORF">AB205_0186400</name>
</gene>
<sequence length="320" mass="33333">MEDFLLQLRATAASHGPEWLHRQITVIAEEDSPVVGTSGARRARRSRPPERFSSPSSPRAQCHLGSPRTVDPPGTPAPPSTPAAGASTGRNPQRRRRLSGSGQGAVSLLVPPARRGTWEHTARLPNVAPSRESAQRGRGCHAGTGQSVRVTGVAMSNFQDCRSLRSGGRASHVPPSSALAAGPSRRSAGSTGARRSAGAGTRTSRPVTVASSVVIPDAADQQDATFPWSEGELSSSEDERAVRAAAVETGRAAVGPLPVQPDAGAGLVWIMGTFICLLGGSKGGCTLEWPPVRSAERGRYGAVDRSSWHAVEQCATGNPQ</sequence>
<dbReference type="EMBL" id="KZ059713">
    <property type="protein sequence ID" value="PIO13609.1"/>
    <property type="molecule type" value="Genomic_DNA"/>
</dbReference>
<evidence type="ECO:0000313" key="3">
    <source>
        <dbReference type="EMBL" id="PIO13609.1"/>
    </source>
</evidence>
<organism evidence="3 4">
    <name type="scientific">Aquarana catesbeiana</name>
    <name type="common">American bullfrog</name>
    <name type="synonym">Rana catesbeiana</name>
    <dbReference type="NCBI Taxonomy" id="8400"/>
    <lineage>
        <taxon>Eukaryota</taxon>
        <taxon>Metazoa</taxon>
        <taxon>Chordata</taxon>
        <taxon>Craniata</taxon>
        <taxon>Vertebrata</taxon>
        <taxon>Euteleostomi</taxon>
        <taxon>Amphibia</taxon>
        <taxon>Batrachia</taxon>
        <taxon>Anura</taxon>
        <taxon>Neobatrachia</taxon>
        <taxon>Ranoidea</taxon>
        <taxon>Ranidae</taxon>
        <taxon>Aquarana</taxon>
    </lineage>
</organism>
<reference evidence="4" key="1">
    <citation type="journal article" date="2017" name="Nat. Commun.">
        <title>The North American bullfrog draft genome provides insight into hormonal regulation of long noncoding RNA.</title>
        <authorList>
            <person name="Hammond S.A."/>
            <person name="Warren R.L."/>
            <person name="Vandervalk B.P."/>
            <person name="Kucuk E."/>
            <person name="Khan H."/>
            <person name="Gibb E.A."/>
            <person name="Pandoh P."/>
            <person name="Kirk H."/>
            <person name="Zhao Y."/>
            <person name="Jones M."/>
            <person name="Mungall A.J."/>
            <person name="Coope R."/>
            <person name="Pleasance S."/>
            <person name="Moore R.A."/>
            <person name="Holt R.A."/>
            <person name="Round J.M."/>
            <person name="Ohora S."/>
            <person name="Walle B.V."/>
            <person name="Veldhoen N."/>
            <person name="Helbing C.C."/>
            <person name="Birol I."/>
        </authorList>
    </citation>
    <scope>NUCLEOTIDE SEQUENCE [LARGE SCALE GENOMIC DNA]</scope>
</reference>
<proteinExistence type="predicted"/>